<dbReference type="PROSITE" id="PS51257">
    <property type="entry name" value="PROKAR_LIPOPROTEIN"/>
    <property type="match status" value="1"/>
</dbReference>
<evidence type="ECO:0000313" key="1">
    <source>
        <dbReference type="EMBL" id="CAH0528808.1"/>
    </source>
</evidence>
<comment type="caution">
    <text evidence="1">The sequence shown here is derived from an EMBL/GenBank/DDBJ whole genome shotgun (WGS) entry which is preliminary data.</text>
</comment>
<keyword evidence="2" id="KW-1185">Reference proteome</keyword>
<proteinExistence type="predicted"/>
<sequence>MITNRFSFSILFTSILISGCNSSDQSNEGSIIPPENGQLTGVLWELASQGVEPLPNTSEDLPNIYLFSDEQLKYYYDDIENGTYKVEYSDYLYDEDSKTISFNYYEAGAFSDGTLDQNEYMQVSGTYSVANNELKIDAGNFGEIVGGDRSDDETVSDAVDKADDNVYETKAARIEDLLSTTSGELRFVLPSGLVDSGKFTFDAIVRLNTDDEVGDEQRDYAYVGIFNGSFTPGKNYGDIVLDNDPAAEGEGRIRYRVGNPGFSDEVGKFTFGVPMSIETIWSNSEFTFTIMQKGETIANQTVNYAVVDGPVDRIALRVGDVSHTSRYEFLVDNLEVYSNDSQTVVFSDDFESYSSGQDLTGGSVGGYHSGTTQSSVITQQQEQPIDISQFYDQEGSDMTWSEVLATEALLPLQTATSAGVEGSLIVINQEAVETGPYGDRPINSESNQYRIHTVGNSSIMQDKFHLWSRWYQEDSNTQIFRLFKDEENVSNSRELAARVEAYSPEDRWLPEPGVWHEFSARFTILKAKGCSAEPVNEHYCSLFQAKGNNVDHWSVMLRVHGDGSLWFYPRIGDKIKISDNAIGRPFDLKVRDDGLDYEMYIDGDLVGSGQFERTEEIGFRWGIYVGETEVLDDILVLVTGVSME</sequence>
<reference evidence="1" key="1">
    <citation type="submission" date="2021-12" db="EMBL/GenBank/DDBJ databases">
        <authorList>
            <person name="Rodrigo-Torres L."/>
            <person name="Arahal R. D."/>
            <person name="Lucena T."/>
        </authorList>
    </citation>
    <scope>NUCLEOTIDE SEQUENCE</scope>
    <source>
        <strain evidence="1">CECT 8226</strain>
    </source>
</reference>
<gene>
    <name evidence="1" type="ORF">VHP8226_02835</name>
</gene>
<dbReference type="RefSeq" id="WP_237485709.1">
    <property type="nucleotide sequence ID" value="NZ_CAKLCM010000003.1"/>
</dbReference>
<name>A0ABN8DIG5_9VIBR</name>
<evidence type="ECO:0000313" key="2">
    <source>
        <dbReference type="Proteomes" id="UP000838160"/>
    </source>
</evidence>
<accession>A0ABN8DIG5</accession>
<organism evidence="1 2">
    <name type="scientific">Vibrio hippocampi</name>
    <dbReference type="NCBI Taxonomy" id="654686"/>
    <lineage>
        <taxon>Bacteria</taxon>
        <taxon>Pseudomonadati</taxon>
        <taxon>Pseudomonadota</taxon>
        <taxon>Gammaproteobacteria</taxon>
        <taxon>Vibrionales</taxon>
        <taxon>Vibrionaceae</taxon>
        <taxon>Vibrio</taxon>
    </lineage>
</organism>
<dbReference type="Proteomes" id="UP000838160">
    <property type="component" value="Unassembled WGS sequence"/>
</dbReference>
<dbReference type="EMBL" id="CAKLCM010000003">
    <property type="protein sequence ID" value="CAH0528808.1"/>
    <property type="molecule type" value="Genomic_DNA"/>
</dbReference>
<protein>
    <submittedName>
        <fullName evidence="1">Uncharacterized protein</fullName>
    </submittedName>
</protein>